<evidence type="ECO:0000313" key="2">
    <source>
        <dbReference type="Proteomes" id="UP001567537"/>
    </source>
</evidence>
<dbReference type="Proteomes" id="UP001567537">
    <property type="component" value="Unassembled WGS sequence"/>
</dbReference>
<proteinExistence type="predicted"/>
<name>A0ABV4J4F5_9ACTN</name>
<organism evidence="1 2">
    <name type="scientific">Streptomyces pimonensis</name>
    <dbReference type="NCBI Taxonomy" id="2860288"/>
    <lineage>
        <taxon>Bacteria</taxon>
        <taxon>Bacillati</taxon>
        <taxon>Actinomycetota</taxon>
        <taxon>Actinomycetes</taxon>
        <taxon>Kitasatosporales</taxon>
        <taxon>Streptomycetaceae</taxon>
        <taxon>Streptomyces</taxon>
    </lineage>
</organism>
<evidence type="ECO:0000313" key="1">
    <source>
        <dbReference type="EMBL" id="MEZ3181802.1"/>
    </source>
</evidence>
<dbReference type="RefSeq" id="WP_371241760.1">
    <property type="nucleotide sequence ID" value="NZ_JAHWZY010000031.1"/>
</dbReference>
<dbReference type="Pfam" id="PF14081">
    <property type="entry name" value="DUF4262"/>
    <property type="match status" value="1"/>
</dbReference>
<comment type="caution">
    <text evidence="1">The sequence shown here is derived from an EMBL/GenBank/DDBJ whole genome shotgun (WGS) entry which is preliminary data.</text>
</comment>
<dbReference type="InterPro" id="IPR025358">
    <property type="entry name" value="DUF4262"/>
</dbReference>
<accession>A0ABV4J4F5</accession>
<protein>
    <submittedName>
        <fullName evidence="1">DUF4262 domain-containing protein</fullName>
    </submittedName>
</protein>
<dbReference type="EMBL" id="JAHWZY010000031">
    <property type="protein sequence ID" value="MEZ3181802.1"/>
    <property type="molecule type" value="Genomic_DNA"/>
</dbReference>
<keyword evidence="2" id="KW-1185">Reference proteome</keyword>
<sequence length="151" mass="16396">MTTLTPVDARLLVAVADTIHRCGHAIYADDDPQMIEPTTTYTVGFHVKECSGGRELALTGMPPRTAARVLNDVTDRLRSVPGAWLQPDMILVDVQGYTAKLRPVDDPSFLVLAHALYEGTVTALQVLIADPNGRFPDDPAYANGINAQRLL</sequence>
<gene>
    <name evidence="1" type="ORF">KYY02_24950</name>
</gene>
<reference evidence="1 2" key="1">
    <citation type="journal article" date="2021" name="Res Sq">
        <title>Streptomyces Pimoensis sp. nov., Isolated From the Taklimakan Desert in Xinjiang, China.</title>
        <authorList>
            <person name="Zhang P."/>
            <person name="Luo X."/>
            <person name="Luo X."/>
            <person name="Liu Z."/>
            <person name="Xia Z."/>
            <person name="Wan C."/>
            <person name="zhang L."/>
        </authorList>
    </citation>
    <scope>NUCLEOTIDE SEQUENCE [LARGE SCALE GENOMIC DNA]</scope>
    <source>
        <strain evidence="1 2">TRM75549</strain>
    </source>
</reference>